<keyword evidence="5" id="KW-1185">Reference proteome</keyword>
<protein>
    <submittedName>
        <fullName evidence="4">ABC transporter ATP-binding protein</fullName>
    </submittedName>
</protein>
<dbReference type="AlphaFoldDB" id="A0A540R4P7"/>
<dbReference type="PANTHER" id="PTHR43158">
    <property type="entry name" value="SKFA PEPTIDE EXPORT ATP-BINDING PROTEIN SKFE"/>
    <property type="match status" value="1"/>
</dbReference>
<dbReference type="PROSITE" id="PS50893">
    <property type="entry name" value="ABC_TRANSPORTER_2"/>
    <property type="match status" value="1"/>
</dbReference>
<evidence type="ECO:0000259" key="3">
    <source>
        <dbReference type="PROSITE" id="PS50893"/>
    </source>
</evidence>
<accession>A0A540R4P7</accession>
<dbReference type="Gene3D" id="3.40.50.300">
    <property type="entry name" value="P-loop containing nucleotide triphosphate hydrolases"/>
    <property type="match status" value="1"/>
</dbReference>
<keyword evidence="2 4" id="KW-0067">ATP-binding</keyword>
<dbReference type="SMART" id="SM00382">
    <property type="entry name" value="AAA"/>
    <property type="match status" value="1"/>
</dbReference>
<comment type="caution">
    <text evidence="4">The sequence shown here is derived from an EMBL/GenBank/DDBJ whole genome shotgun (WGS) entry which is preliminary data.</text>
</comment>
<dbReference type="Proteomes" id="UP000318080">
    <property type="component" value="Unassembled WGS sequence"/>
</dbReference>
<dbReference type="InterPro" id="IPR027417">
    <property type="entry name" value="P-loop_NTPase"/>
</dbReference>
<keyword evidence="1" id="KW-0547">Nucleotide-binding</keyword>
<dbReference type="RefSeq" id="WP_141629188.1">
    <property type="nucleotide sequence ID" value="NZ_VHIR01000019.1"/>
</dbReference>
<reference evidence="4 5" key="1">
    <citation type="submission" date="2019-06" db="EMBL/GenBank/DDBJ databases">
        <title>Draft genome of C. phoceense Strain 272.</title>
        <authorList>
            <person name="Pacheco L.G.C."/>
            <person name="Barberis C.M."/>
            <person name="Almuzara M.N."/>
            <person name="Traglia G.M."/>
            <person name="Santos C.S."/>
            <person name="Rocha D.J.P.G."/>
            <person name="Aguiar E.R.G.R."/>
            <person name="Vay C.A."/>
        </authorList>
    </citation>
    <scope>NUCLEOTIDE SEQUENCE [LARGE SCALE GENOMIC DNA]</scope>
    <source>
        <strain evidence="4 5">272</strain>
    </source>
</reference>
<evidence type="ECO:0000313" key="5">
    <source>
        <dbReference type="Proteomes" id="UP000318080"/>
    </source>
</evidence>
<dbReference type="EMBL" id="VHIR01000019">
    <property type="protein sequence ID" value="TQE42710.1"/>
    <property type="molecule type" value="Genomic_DNA"/>
</dbReference>
<sequence>MNTISLDDVHVKDFLRADSLKLAPGLYGVIGPNGAGKTTLMRVIAGHLPASDGTVDCATTALARTGHDIALAGWTVADHLNIARRARGALDLDYARNLLERFDLAEKSRCSKLSTGQRQILAVITALAARTPITLLDEPFNGLDAPTRSTLREILIDHAAQTSDWTLLISSHRAEDLAGLADALVILQAGIATGPVQLDEQRALFPSLTGETSAVDAAIKELDAEVLDRQTLGPTTRALVRATHAPADLPATVTVEHPDDAQLIDSIVTAAKH</sequence>
<dbReference type="InterPro" id="IPR003593">
    <property type="entry name" value="AAA+_ATPase"/>
</dbReference>
<evidence type="ECO:0000256" key="2">
    <source>
        <dbReference type="ARBA" id="ARBA00022840"/>
    </source>
</evidence>
<evidence type="ECO:0000313" key="4">
    <source>
        <dbReference type="EMBL" id="TQE42710.1"/>
    </source>
</evidence>
<dbReference type="STRING" id="1686286.GCA_900092335_01572"/>
<dbReference type="Pfam" id="PF00005">
    <property type="entry name" value="ABC_tran"/>
    <property type="match status" value="1"/>
</dbReference>
<evidence type="ECO:0000256" key="1">
    <source>
        <dbReference type="ARBA" id="ARBA00022741"/>
    </source>
</evidence>
<feature type="domain" description="ABC transporter" evidence="3">
    <location>
        <begin position="4"/>
        <end position="214"/>
    </location>
</feature>
<dbReference type="GO" id="GO:0016887">
    <property type="term" value="F:ATP hydrolysis activity"/>
    <property type="evidence" value="ECO:0007669"/>
    <property type="project" value="InterPro"/>
</dbReference>
<dbReference type="InterPro" id="IPR003439">
    <property type="entry name" value="ABC_transporter-like_ATP-bd"/>
</dbReference>
<name>A0A540R4P7_9CORY</name>
<organism evidence="4 5">
    <name type="scientific">Corynebacterium phoceense</name>
    <dbReference type="NCBI Taxonomy" id="1686286"/>
    <lineage>
        <taxon>Bacteria</taxon>
        <taxon>Bacillati</taxon>
        <taxon>Actinomycetota</taxon>
        <taxon>Actinomycetes</taxon>
        <taxon>Mycobacteriales</taxon>
        <taxon>Corynebacteriaceae</taxon>
        <taxon>Corynebacterium</taxon>
    </lineage>
</organism>
<dbReference type="GO" id="GO:0005524">
    <property type="term" value="F:ATP binding"/>
    <property type="evidence" value="ECO:0007669"/>
    <property type="project" value="UniProtKB-KW"/>
</dbReference>
<dbReference type="SUPFAM" id="SSF52540">
    <property type="entry name" value="P-loop containing nucleoside triphosphate hydrolases"/>
    <property type="match status" value="1"/>
</dbReference>
<gene>
    <name evidence="4" type="ORF">EJK80_10995</name>
</gene>
<dbReference type="PANTHER" id="PTHR43158:SF10">
    <property type="entry name" value="ABC TRANSPORTER ATP-BINDING PROTEIN YTRB"/>
    <property type="match status" value="1"/>
</dbReference>
<proteinExistence type="predicted"/>